<dbReference type="SUPFAM" id="SSF50249">
    <property type="entry name" value="Nucleic acid-binding proteins"/>
    <property type="match status" value="1"/>
</dbReference>
<evidence type="ECO:0000313" key="5">
    <source>
        <dbReference type="Proteomes" id="UP001501195"/>
    </source>
</evidence>
<dbReference type="Proteomes" id="UP001501195">
    <property type="component" value="Unassembled WGS sequence"/>
</dbReference>
<sequence>MNEIQVSVTGNVTTDVRHVVVNDSTPITSFRLASTTRRRDPDGRWYDADTTWFTVTCFRALALNAARSLRKGQPVAVQGRLRVREYEVEGVRRWSLEIEAGSIGHDLQYGTGDFQRVPKVERTEVPHRAAADALAAGFEEEAAGRAAAGEPGAVEELDVLVG</sequence>
<protein>
    <recommendedName>
        <fullName evidence="3">Single-stranded DNA-binding protein</fullName>
    </recommendedName>
</protein>
<dbReference type="PANTHER" id="PTHR10302">
    <property type="entry name" value="SINGLE-STRANDED DNA-BINDING PROTEIN"/>
    <property type="match status" value="1"/>
</dbReference>
<comment type="caution">
    <text evidence="4">The sequence shown here is derived from an EMBL/GenBank/DDBJ whole genome shotgun (WGS) entry which is preliminary data.</text>
</comment>
<dbReference type="RefSeq" id="WP_345711075.1">
    <property type="nucleotide sequence ID" value="NZ_BAABIL010000100.1"/>
</dbReference>
<dbReference type="InterPro" id="IPR012340">
    <property type="entry name" value="NA-bd_OB-fold"/>
</dbReference>
<dbReference type="PANTHER" id="PTHR10302:SF27">
    <property type="entry name" value="SINGLE-STRANDED DNA-BINDING PROTEIN"/>
    <property type="match status" value="1"/>
</dbReference>
<dbReference type="NCBIfam" id="TIGR00621">
    <property type="entry name" value="ssb"/>
    <property type="match status" value="1"/>
</dbReference>
<organism evidence="4 5">
    <name type="scientific">Kineococcus glutinatus</name>
    <dbReference type="NCBI Taxonomy" id="1070872"/>
    <lineage>
        <taxon>Bacteria</taxon>
        <taxon>Bacillati</taxon>
        <taxon>Actinomycetota</taxon>
        <taxon>Actinomycetes</taxon>
        <taxon>Kineosporiales</taxon>
        <taxon>Kineosporiaceae</taxon>
        <taxon>Kineococcus</taxon>
    </lineage>
</organism>
<reference evidence="5" key="1">
    <citation type="journal article" date="2019" name="Int. J. Syst. Evol. Microbiol.">
        <title>The Global Catalogue of Microorganisms (GCM) 10K type strain sequencing project: providing services to taxonomists for standard genome sequencing and annotation.</title>
        <authorList>
            <consortium name="The Broad Institute Genomics Platform"/>
            <consortium name="The Broad Institute Genome Sequencing Center for Infectious Disease"/>
            <person name="Wu L."/>
            <person name="Ma J."/>
        </authorList>
    </citation>
    <scope>NUCLEOTIDE SEQUENCE [LARGE SCALE GENOMIC DNA]</scope>
    <source>
        <strain evidence="5">JCM 18126</strain>
    </source>
</reference>
<gene>
    <name evidence="4" type="ORF">GCM10023225_08060</name>
</gene>
<dbReference type="PROSITE" id="PS50935">
    <property type="entry name" value="SSB"/>
    <property type="match status" value="1"/>
</dbReference>
<evidence type="ECO:0000256" key="1">
    <source>
        <dbReference type="ARBA" id="ARBA00023125"/>
    </source>
</evidence>
<dbReference type="Gene3D" id="2.40.50.140">
    <property type="entry name" value="Nucleic acid-binding proteins"/>
    <property type="match status" value="1"/>
</dbReference>
<dbReference type="Pfam" id="PF00436">
    <property type="entry name" value="SSB"/>
    <property type="match status" value="1"/>
</dbReference>
<evidence type="ECO:0000313" key="4">
    <source>
        <dbReference type="EMBL" id="GAA4967998.1"/>
    </source>
</evidence>
<evidence type="ECO:0000256" key="2">
    <source>
        <dbReference type="PROSITE-ProRule" id="PRU00252"/>
    </source>
</evidence>
<proteinExistence type="predicted"/>
<dbReference type="EMBL" id="BAABIL010000100">
    <property type="protein sequence ID" value="GAA4967998.1"/>
    <property type="molecule type" value="Genomic_DNA"/>
</dbReference>
<keyword evidence="1 2" id="KW-0238">DNA-binding</keyword>
<name>A0ABP9HD75_9ACTN</name>
<evidence type="ECO:0000256" key="3">
    <source>
        <dbReference type="RuleBase" id="RU000524"/>
    </source>
</evidence>
<dbReference type="CDD" id="cd04496">
    <property type="entry name" value="SSB_OBF"/>
    <property type="match status" value="1"/>
</dbReference>
<accession>A0ABP9HD75</accession>
<dbReference type="InterPro" id="IPR011344">
    <property type="entry name" value="ssDNA-bd"/>
</dbReference>
<dbReference type="InterPro" id="IPR000424">
    <property type="entry name" value="Primosome_PriB/ssb"/>
</dbReference>
<keyword evidence="5" id="KW-1185">Reference proteome</keyword>